<protein>
    <submittedName>
        <fullName evidence="3">Uncharacterized protein</fullName>
    </submittedName>
</protein>
<evidence type="ECO:0000313" key="4">
    <source>
        <dbReference type="Proteomes" id="UP000008866"/>
    </source>
</evidence>
<dbReference type="AlphaFoldDB" id="D4AL20"/>
<gene>
    <name evidence="3" type="ORF">ARB_05016</name>
</gene>
<dbReference type="Proteomes" id="UP000008866">
    <property type="component" value="Unassembled WGS sequence"/>
</dbReference>
<accession>D4AL20</accession>
<dbReference type="eggNOG" id="ENOG502RQA3">
    <property type="taxonomic scope" value="Eukaryota"/>
</dbReference>
<proteinExistence type="predicted"/>
<evidence type="ECO:0000313" key="3">
    <source>
        <dbReference type="EMBL" id="EFE36079.1"/>
    </source>
</evidence>
<dbReference type="EMBL" id="ABSU01000002">
    <property type="protein sequence ID" value="EFE36079.1"/>
    <property type="molecule type" value="Genomic_DNA"/>
</dbReference>
<organism evidence="3 4">
    <name type="scientific">Arthroderma benhamiae (strain ATCC MYA-4681 / CBS 112371)</name>
    <name type="common">Trichophyton mentagrophytes</name>
    <dbReference type="NCBI Taxonomy" id="663331"/>
    <lineage>
        <taxon>Eukaryota</taxon>
        <taxon>Fungi</taxon>
        <taxon>Dikarya</taxon>
        <taxon>Ascomycota</taxon>
        <taxon>Pezizomycotina</taxon>
        <taxon>Eurotiomycetes</taxon>
        <taxon>Eurotiomycetidae</taxon>
        <taxon>Onygenales</taxon>
        <taxon>Arthrodermataceae</taxon>
        <taxon>Trichophyton</taxon>
    </lineage>
</organism>
<sequence>MIAYKCSRYFSLESKDGVFHASQPLQKYVEECLVFHAEIPPDRRRQIVEGLSLSPYVIYPETPKPDNKQPDNKTDKKLDDKTATMDIQTRLRTKFRRDTLDLTLGISLSSSAPYTTSNKAKMAARRAEKHRQAKEQKKKQEREVEVVVIRWCIVGAGPPAYYDDI</sequence>
<feature type="coiled-coil region" evidence="1">
    <location>
        <begin position="120"/>
        <end position="150"/>
    </location>
</feature>
<dbReference type="RefSeq" id="XP_003016724.1">
    <property type="nucleotide sequence ID" value="XM_003016678.1"/>
</dbReference>
<reference evidence="4" key="1">
    <citation type="journal article" date="2011" name="Genome Biol.">
        <title>Comparative and functional genomics provide insights into the pathogenicity of dermatophytic fungi.</title>
        <authorList>
            <person name="Burmester A."/>
            <person name="Shelest E."/>
            <person name="Gloeckner G."/>
            <person name="Heddergott C."/>
            <person name="Schindler S."/>
            <person name="Staib P."/>
            <person name="Heidel A."/>
            <person name="Felder M."/>
            <person name="Petzold A."/>
            <person name="Szafranski K."/>
            <person name="Feuermann M."/>
            <person name="Pedruzzi I."/>
            <person name="Priebe S."/>
            <person name="Groth M."/>
            <person name="Winkler R."/>
            <person name="Li W."/>
            <person name="Kniemeyer O."/>
            <person name="Schroeckh V."/>
            <person name="Hertweck C."/>
            <person name="Hube B."/>
            <person name="White T.C."/>
            <person name="Platzer M."/>
            <person name="Guthke R."/>
            <person name="Heitman J."/>
            <person name="Woestemeyer J."/>
            <person name="Zipfel P.F."/>
            <person name="Monod M."/>
            <person name="Brakhage A.A."/>
        </authorList>
    </citation>
    <scope>NUCLEOTIDE SEQUENCE [LARGE SCALE GENOMIC DNA]</scope>
    <source>
        <strain evidence="4">ATCC MYA-4681 / CBS 112371</strain>
    </source>
</reference>
<evidence type="ECO:0000256" key="1">
    <source>
        <dbReference type="SAM" id="Coils"/>
    </source>
</evidence>
<dbReference type="KEGG" id="abe:ARB_05016"/>
<keyword evidence="4" id="KW-1185">Reference proteome</keyword>
<feature type="compositionally biased region" description="Basic and acidic residues" evidence="2">
    <location>
        <begin position="63"/>
        <end position="83"/>
    </location>
</feature>
<keyword evidence="1" id="KW-0175">Coiled coil</keyword>
<dbReference type="GeneID" id="9522209"/>
<feature type="region of interest" description="Disordered" evidence="2">
    <location>
        <begin position="59"/>
        <end position="83"/>
    </location>
</feature>
<name>D4AL20_ARTBC</name>
<comment type="caution">
    <text evidence="3">The sequence shown here is derived from an EMBL/GenBank/DDBJ whole genome shotgun (WGS) entry which is preliminary data.</text>
</comment>
<dbReference type="HOGENOM" id="CLU_1610335_0_0_1"/>
<evidence type="ECO:0000256" key="2">
    <source>
        <dbReference type="SAM" id="MobiDB-lite"/>
    </source>
</evidence>